<proteinExistence type="predicted"/>
<gene>
    <name evidence="2" type="ORF">PF011_g21447</name>
</gene>
<organism evidence="2 3">
    <name type="scientific">Phytophthora fragariae</name>
    <dbReference type="NCBI Taxonomy" id="53985"/>
    <lineage>
        <taxon>Eukaryota</taxon>
        <taxon>Sar</taxon>
        <taxon>Stramenopiles</taxon>
        <taxon>Oomycota</taxon>
        <taxon>Peronosporomycetes</taxon>
        <taxon>Peronosporales</taxon>
        <taxon>Peronosporaceae</taxon>
        <taxon>Phytophthora</taxon>
    </lineage>
</organism>
<name>A0A6A3IIL8_9STRA</name>
<evidence type="ECO:0000313" key="3">
    <source>
        <dbReference type="Proteomes" id="UP000460718"/>
    </source>
</evidence>
<comment type="caution">
    <text evidence="2">The sequence shown here is derived from an EMBL/GenBank/DDBJ whole genome shotgun (WGS) entry which is preliminary data.</text>
</comment>
<reference evidence="2 3" key="1">
    <citation type="submission" date="2018-09" db="EMBL/GenBank/DDBJ databases">
        <title>Genomic investigation of the strawberry pathogen Phytophthora fragariae indicates pathogenicity is determined by transcriptional variation in three key races.</title>
        <authorList>
            <person name="Adams T.M."/>
            <person name="Armitage A.D."/>
            <person name="Sobczyk M.K."/>
            <person name="Bates H.J."/>
            <person name="Dunwell J.M."/>
            <person name="Nellist C.F."/>
            <person name="Harrison R.J."/>
        </authorList>
    </citation>
    <scope>NUCLEOTIDE SEQUENCE [LARGE SCALE GENOMIC DNA]</scope>
    <source>
        <strain evidence="2 3">SCRP245</strain>
    </source>
</reference>
<accession>A0A6A3IIL8</accession>
<dbReference type="EMBL" id="QXFW01002034">
    <property type="protein sequence ID" value="KAE8982836.1"/>
    <property type="molecule type" value="Genomic_DNA"/>
</dbReference>
<dbReference type="AlphaFoldDB" id="A0A6A3IIL8"/>
<evidence type="ECO:0000256" key="1">
    <source>
        <dbReference type="SAM" id="MobiDB-lite"/>
    </source>
</evidence>
<feature type="compositionally biased region" description="Basic and acidic residues" evidence="1">
    <location>
        <begin position="142"/>
        <end position="170"/>
    </location>
</feature>
<sequence length="230" mass="25876">MKAKSNAKVMMRKQERLLEQRRRQHVRLLEQQASEDVDQQLRVRWHGETTVSSWWELADDDDRTRRDTTYWSSSYDSHAVPMTTMMNTMTPPTTPRDGCHSRSTTACSTGAESWKTLAVKKACDACEVRVGVRVVHDKTRELRGSEERHERLGGARDKDRVLKGHHEHVGADPNGRSSSGLDKGEGTEIGGRRRSSLEILQAGAQTASRNRRAREHAHGETALSGAQVPL</sequence>
<feature type="region of interest" description="Disordered" evidence="1">
    <location>
        <begin position="142"/>
        <end position="230"/>
    </location>
</feature>
<evidence type="ECO:0000313" key="2">
    <source>
        <dbReference type="EMBL" id="KAE8982836.1"/>
    </source>
</evidence>
<dbReference type="Proteomes" id="UP000460718">
    <property type="component" value="Unassembled WGS sequence"/>
</dbReference>
<protein>
    <submittedName>
        <fullName evidence="2">Uncharacterized protein</fullName>
    </submittedName>
</protein>